<dbReference type="Proteomes" id="UP000184130">
    <property type="component" value="Unassembled WGS sequence"/>
</dbReference>
<dbReference type="Pfam" id="PF13847">
    <property type="entry name" value="Methyltransf_31"/>
    <property type="match status" value="1"/>
</dbReference>
<evidence type="ECO:0000313" key="2">
    <source>
        <dbReference type="EMBL" id="SHK65320.1"/>
    </source>
</evidence>
<evidence type="ECO:0000259" key="1">
    <source>
        <dbReference type="Pfam" id="PF13847"/>
    </source>
</evidence>
<dbReference type="InterPro" id="IPR050447">
    <property type="entry name" value="Erg6_SMT_methyltransf"/>
</dbReference>
<dbReference type="CDD" id="cd02440">
    <property type="entry name" value="AdoMet_MTases"/>
    <property type="match status" value="1"/>
</dbReference>
<dbReference type="InterPro" id="IPR029063">
    <property type="entry name" value="SAM-dependent_MTases_sf"/>
</dbReference>
<dbReference type="PANTHER" id="PTHR44068">
    <property type="entry name" value="ZGC:194242"/>
    <property type="match status" value="1"/>
</dbReference>
<dbReference type="GO" id="GO:0008757">
    <property type="term" value="F:S-adenosylmethionine-dependent methyltransferase activity"/>
    <property type="evidence" value="ECO:0007669"/>
    <property type="project" value="InterPro"/>
</dbReference>
<gene>
    <name evidence="2" type="ORF">SAMN05216463_10884</name>
</gene>
<dbReference type="OrthoDB" id="9770553at2"/>
<dbReference type="GO" id="GO:0032259">
    <property type="term" value="P:methylation"/>
    <property type="evidence" value="ECO:0007669"/>
    <property type="project" value="UniProtKB-KW"/>
</dbReference>
<dbReference type="Gene3D" id="3.40.50.150">
    <property type="entry name" value="Vaccinia Virus protein VP39"/>
    <property type="match status" value="1"/>
</dbReference>
<sequence length="303" mass="34936">MNKGYYIYRIHSKIDAMSKFIDLEEVINGEKNSLAQIRNYFRVSHWAYKIFHSQDGFMHFRISKSGVFTDEDIYYQPDTIADYIKDGDTVLELGCGQGANIMYLAYGFPESRFVGVDLIPLKKNKMPQNVTIYEQDYSSIPQLADNSVDVCYAVETIVHNTDKEKIYREVNRVLKPGGVMIIYDYALAASFDTYDPKLQMAIALTSKGGSAALFESLDELNTHYTNCGFEIEKMTNYTKETLPDLKHLQHSANRTMNHPWLWKLQYALMPKQFVNNHILGWLGYDGGKAGIGYYMEWILRKPK</sequence>
<keyword evidence="2" id="KW-0489">Methyltransferase</keyword>
<dbReference type="AlphaFoldDB" id="A0A1M6U844"/>
<feature type="domain" description="Methyltransferase" evidence="1">
    <location>
        <begin position="84"/>
        <end position="191"/>
    </location>
</feature>
<dbReference type="RefSeq" id="WP_081373135.1">
    <property type="nucleotide sequence ID" value="NZ_FRBD01000008.1"/>
</dbReference>
<name>A0A1M6U844_XYLRU</name>
<organism evidence="2 3">
    <name type="scientific">Xylanibacter ruminicola</name>
    <name type="common">Prevotella ruminicola</name>
    <dbReference type="NCBI Taxonomy" id="839"/>
    <lineage>
        <taxon>Bacteria</taxon>
        <taxon>Pseudomonadati</taxon>
        <taxon>Bacteroidota</taxon>
        <taxon>Bacteroidia</taxon>
        <taxon>Bacteroidales</taxon>
        <taxon>Prevotellaceae</taxon>
        <taxon>Xylanibacter</taxon>
    </lineage>
</organism>
<reference evidence="2 3" key="1">
    <citation type="submission" date="2016-11" db="EMBL/GenBank/DDBJ databases">
        <authorList>
            <person name="Jaros S."/>
            <person name="Januszkiewicz K."/>
            <person name="Wedrychowicz H."/>
        </authorList>
    </citation>
    <scope>NUCLEOTIDE SEQUENCE [LARGE SCALE GENOMIC DNA]</scope>
    <source>
        <strain evidence="2 3">KHT3</strain>
    </source>
</reference>
<accession>A0A1M6U844</accession>
<dbReference type="EMBL" id="FRBD01000008">
    <property type="protein sequence ID" value="SHK65320.1"/>
    <property type="molecule type" value="Genomic_DNA"/>
</dbReference>
<protein>
    <submittedName>
        <fullName evidence="2">Sterol 24-C-methyltransferase</fullName>
    </submittedName>
</protein>
<keyword evidence="2" id="KW-0808">Transferase</keyword>
<dbReference type="InterPro" id="IPR025714">
    <property type="entry name" value="Methyltranfer_dom"/>
</dbReference>
<dbReference type="SUPFAM" id="SSF53335">
    <property type="entry name" value="S-adenosyl-L-methionine-dependent methyltransferases"/>
    <property type="match status" value="1"/>
</dbReference>
<proteinExistence type="predicted"/>
<evidence type="ECO:0000313" key="3">
    <source>
        <dbReference type="Proteomes" id="UP000184130"/>
    </source>
</evidence>
<dbReference type="PANTHER" id="PTHR44068:SF11">
    <property type="entry name" value="GERANYL DIPHOSPHATE 2-C-METHYLTRANSFERASE"/>
    <property type="match status" value="1"/>
</dbReference>